<sequence length="188" mass="20962">MHDLPHLSITNGAMEGGVVDNIILLADSYKKGRLRKVNVDVEEVLVTACLKRVGHTHAGTTQPSEQRISHGDPFITGDEQHTSKSKRPKHFVTLHQEGAAPSMGHEMWSMKRCPSTPTTLSMRTKFVAMWVDGNSIRMIARATGVSSSTVSRWINRWKEEGNVYDRKGFSSICYPIYKRLNAVLGVTV</sequence>
<dbReference type="InterPro" id="IPR009057">
    <property type="entry name" value="Homeodomain-like_sf"/>
</dbReference>
<proteinExistence type="predicted"/>
<protein>
    <submittedName>
        <fullName evidence="3">Uncharacterized protein</fullName>
    </submittedName>
</protein>
<gene>
    <name evidence="3" type="ORF">E2C01_018527</name>
</gene>
<feature type="region of interest" description="Disordered" evidence="2">
    <location>
        <begin position="56"/>
        <end position="87"/>
    </location>
</feature>
<dbReference type="GO" id="GO:0005634">
    <property type="term" value="C:nucleus"/>
    <property type="evidence" value="ECO:0007669"/>
    <property type="project" value="UniProtKB-SubCell"/>
</dbReference>
<comment type="caution">
    <text evidence="3">The sequence shown here is derived from an EMBL/GenBank/DDBJ whole genome shotgun (WGS) entry which is preliminary data.</text>
</comment>
<evidence type="ECO:0000256" key="1">
    <source>
        <dbReference type="ARBA" id="ARBA00004123"/>
    </source>
</evidence>
<dbReference type="Gene3D" id="1.10.10.10">
    <property type="entry name" value="Winged helix-like DNA-binding domain superfamily/Winged helix DNA-binding domain"/>
    <property type="match status" value="1"/>
</dbReference>
<evidence type="ECO:0000256" key="2">
    <source>
        <dbReference type="SAM" id="MobiDB-lite"/>
    </source>
</evidence>
<comment type="subcellular location">
    <subcellularLocation>
        <location evidence="1">Nucleus</location>
    </subcellularLocation>
</comment>
<evidence type="ECO:0000313" key="4">
    <source>
        <dbReference type="Proteomes" id="UP000324222"/>
    </source>
</evidence>
<organism evidence="3 4">
    <name type="scientific">Portunus trituberculatus</name>
    <name type="common">Swimming crab</name>
    <name type="synonym">Neptunus trituberculatus</name>
    <dbReference type="NCBI Taxonomy" id="210409"/>
    <lineage>
        <taxon>Eukaryota</taxon>
        <taxon>Metazoa</taxon>
        <taxon>Ecdysozoa</taxon>
        <taxon>Arthropoda</taxon>
        <taxon>Crustacea</taxon>
        <taxon>Multicrustacea</taxon>
        <taxon>Malacostraca</taxon>
        <taxon>Eumalacostraca</taxon>
        <taxon>Eucarida</taxon>
        <taxon>Decapoda</taxon>
        <taxon>Pleocyemata</taxon>
        <taxon>Brachyura</taxon>
        <taxon>Eubrachyura</taxon>
        <taxon>Portunoidea</taxon>
        <taxon>Portunidae</taxon>
        <taxon>Portuninae</taxon>
        <taxon>Portunus</taxon>
    </lineage>
</organism>
<dbReference type="Proteomes" id="UP000324222">
    <property type="component" value="Unassembled WGS sequence"/>
</dbReference>
<dbReference type="InterPro" id="IPR036388">
    <property type="entry name" value="WH-like_DNA-bd_sf"/>
</dbReference>
<evidence type="ECO:0000313" key="3">
    <source>
        <dbReference type="EMBL" id="MPC25415.1"/>
    </source>
</evidence>
<dbReference type="SUPFAM" id="SSF46689">
    <property type="entry name" value="Homeodomain-like"/>
    <property type="match status" value="1"/>
</dbReference>
<name>A0A5B7DVV3_PORTR</name>
<dbReference type="EMBL" id="VSRR010001458">
    <property type="protein sequence ID" value="MPC25415.1"/>
    <property type="molecule type" value="Genomic_DNA"/>
</dbReference>
<reference evidence="3 4" key="1">
    <citation type="submission" date="2019-05" db="EMBL/GenBank/DDBJ databases">
        <title>Another draft genome of Portunus trituberculatus and its Hox gene families provides insights of decapod evolution.</title>
        <authorList>
            <person name="Jeong J.-H."/>
            <person name="Song I."/>
            <person name="Kim S."/>
            <person name="Choi T."/>
            <person name="Kim D."/>
            <person name="Ryu S."/>
            <person name="Kim W."/>
        </authorList>
    </citation>
    <scope>NUCLEOTIDE SEQUENCE [LARGE SCALE GENOMIC DNA]</scope>
    <source>
        <tissue evidence="3">Muscle</tissue>
    </source>
</reference>
<accession>A0A5B7DVV3</accession>
<keyword evidence="4" id="KW-1185">Reference proteome</keyword>
<dbReference type="AlphaFoldDB" id="A0A5B7DVV3"/>
<dbReference type="Pfam" id="PF13384">
    <property type="entry name" value="HTH_23"/>
    <property type="match status" value="1"/>
</dbReference>